<evidence type="ECO:0000313" key="1">
    <source>
        <dbReference type="EMBL" id="KAJ7634346.1"/>
    </source>
</evidence>
<sequence>MPRKEILRFAALQWIRHIKDNSQMNFTRLQFSNMHKWISLLCRCNPDADLLDALKDLDLGQICSIFKPDSDTEYHLYEHECGLLQPSGFAEILDWIRKAPSPPPELLRQWEQQKNAVKECYSRLQSEMYPDRPVEVDSDSGFGI</sequence>
<reference evidence="1" key="1">
    <citation type="submission" date="2023-03" db="EMBL/GenBank/DDBJ databases">
        <title>Massive genome expansion in bonnet fungi (Mycena s.s.) driven by repeated elements and novel gene families across ecological guilds.</title>
        <authorList>
            <consortium name="Lawrence Berkeley National Laboratory"/>
            <person name="Harder C.B."/>
            <person name="Miyauchi S."/>
            <person name="Viragh M."/>
            <person name="Kuo A."/>
            <person name="Thoen E."/>
            <person name="Andreopoulos B."/>
            <person name="Lu D."/>
            <person name="Skrede I."/>
            <person name="Drula E."/>
            <person name="Henrissat B."/>
            <person name="Morin E."/>
            <person name="Kohler A."/>
            <person name="Barry K."/>
            <person name="LaButti K."/>
            <person name="Morin E."/>
            <person name="Salamov A."/>
            <person name="Lipzen A."/>
            <person name="Mereny Z."/>
            <person name="Hegedus B."/>
            <person name="Baldrian P."/>
            <person name="Stursova M."/>
            <person name="Weitz H."/>
            <person name="Taylor A."/>
            <person name="Grigoriev I.V."/>
            <person name="Nagy L.G."/>
            <person name="Martin F."/>
            <person name="Kauserud H."/>
        </authorList>
    </citation>
    <scope>NUCLEOTIDE SEQUENCE</scope>
    <source>
        <strain evidence="1">9284</strain>
    </source>
</reference>
<accession>A0AAD7BYB1</accession>
<proteinExistence type="predicted"/>
<keyword evidence="2" id="KW-1185">Reference proteome</keyword>
<dbReference type="AlphaFoldDB" id="A0AAD7BYB1"/>
<gene>
    <name evidence="1" type="ORF">FB45DRAFT_1002022</name>
</gene>
<protein>
    <submittedName>
        <fullName evidence="1">Uncharacterized protein</fullName>
    </submittedName>
</protein>
<organism evidence="1 2">
    <name type="scientific">Roridomyces roridus</name>
    <dbReference type="NCBI Taxonomy" id="1738132"/>
    <lineage>
        <taxon>Eukaryota</taxon>
        <taxon>Fungi</taxon>
        <taxon>Dikarya</taxon>
        <taxon>Basidiomycota</taxon>
        <taxon>Agaricomycotina</taxon>
        <taxon>Agaricomycetes</taxon>
        <taxon>Agaricomycetidae</taxon>
        <taxon>Agaricales</taxon>
        <taxon>Marasmiineae</taxon>
        <taxon>Mycenaceae</taxon>
        <taxon>Roridomyces</taxon>
    </lineage>
</organism>
<dbReference type="EMBL" id="JARKIF010000007">
    <property type="protein sequence ID" value="KAJ7634346.1"/>
    <property type="molecule type" value="Genomic_DNA"/>
</dbReference>
<name>A0AAD7BYB1_9AGAR</name>
<evidence type="ECO:0000313" key="2">
    <source>
        <dbReference type="Proteomes" id="UP001221142"/>
    </source>
</evidence>
<comment type="caution">
    <text evidence="1">The sequence shown here is derived from an EMBL/GenBank/DDBJ whole genome shotgun (WGS) entry which is preliminary data.</text>
</comment>
<dbReference type="Proteomes" id="UP001221142">
    <property type="component" value="Unassembled WGS sequence"/>
</dbReference>